<protein>
    <recommendedName>
        <fullName evidence="2">ASCH domain-containing protein</fullName>
    </recommendedName>
</protein>
<dbReference type="Gramene" id="TraesRN5B0101338400.1">
    <property type="protein sequence ID" value="TraesRN5B0101338400.1"/>
    <property type="gene ID" value="TraesRN5B0101338400"/>
</dbReference>
<feature type="domain" description="ASCH" evidence="2">
    <location>
        <begin position="74"/>
        <end position="159"/>
    </location>
</feature>
<name>A0A3B6LZ47_WHEAT</name>
<feature type="compositionally biased region" description="Polar residues" evidence="1">
    <location>
        <begin position="547"/>
        <end position="562"/>
    </location>
</feature>
<evidence type="ECO:0000313" key="4">
    <source>
        <dbReference type="Proteomes" id="UP000019116"/>
    </source>
</evidence>
<evidence type="ECO:0000313" key="3">
    <source>
        <dbReference type="EnsemblPlants" id="TraesCS5B02G565200.1"/>
    </source>
</evidence>
<feature type="compositionally biased region" description="Polar residues" evidence="1">
    <location>
        <begin position="310"/>
        <end position="338"/>
    </location>
</feature>
<dbReference type="Gramene" id="TraesCLE_scaffold_030199_01G000500.1">
    <property type="protein sequence ID" value="TraesCLE_scaffold_030199_01G000500.1"/>
    <property type="gene ID" value="TraesCLE_scaffold_030199_01G000500"/>
</dbReference>
<dbReference type="FunFam" id="2.30.130.30:FF:000002">
    <property type="entry name" value="Activating signal cointegrator 1"/>
    <property type="match status" value="1"/>
</dbReference>
<feature type="region of interest" description="Disordered" evidence="1">
    <location>
        <begin position="272"/>
        <end position="358"/>
    </location>
</feature>
<proteinExistence type="predicted"/>
<dbReference type="OrthoDB" id="338816at2759"/>
<dbReference type="EnsemblPlants" id="TraesCS5B02G565200.1">
    <property type="protein sequence ID" value="TraesCS5B02G565200.1"/>
    <property type="gene ID" value="TraesCS5B02G565200"/>
</dbReference>
<feature type="region of interest" description="Disordered" evidence="1">
    <location>
        <begin position="372"/>
        <end position="442"/>
    </location>
</feature>
<feature type="region of interest" description="Disordered" evidence="1">
    <location>
        <begin position="29"/>
        <end position="68"/>
    </location>
</feature>
<dbReference type="Gramene" id="TraesCAD_scaffold_035730_01G000500.1">
    <property type="protein sequence ID" value="TraesCAD_scaffold_035730_01G000500.1"/>
    <property type="gene ID" value="TraesCAD_scaffold_035730_01G000500"/>
</dbReference>
<dbReference type="PANTHER" id="PTHR12963:SF0">
    <property type="entry name" value="EXPRESSED PROTEIN"/>
    <property type="match status" value="1"/>
</dbReference>
<feature type="compositionally biased region" description="Polar residues" evidence="1">
    <location>
        <begin position="272"/>
        <end position="290"/>
    </location>
</feature>
<dbReference type="Gramene" id="TraesCS5B02G565200.1">
    <property type="protein sequence ID" value="TraesCS5B02G565200.1"/>
    <property type="gene ID" value="TraesCS5B02G565200"/>
</dbReference>
<accession>A0A3B6LZ47</accession>
<keyword evidence="4" id="KW-1185">Reference proteome</keyword>
<feature type="compositionally biased region" description="Polar residues" evidence="1">
    <location>
        <begin position="456"/>
        <end position="520"/>
    </location>
</feature>
<dbReference type="InterPro" id="IPR007374">
    <property type="entry name" value="ASCH_domain"/>
</dbReference>
<gene>
    <name evidence="3" type="primary">LOC123114481</name>
</gene>
<dbReference type="SMR" id="A0A3B6LZ47"/>
<feature type="compositionally biased region" description="Low complexity" evidence="1">
    <location>
        <begin position="339"/>
        <end position="354"/>
    </location>
</feature>
<dbReference type="Gramene" id="TraesCS5B03G1367700.1">
    <property type="protein sequence ID" value="TraesCS5B03G1367700.1.CDS"/>
    <property type="gene ID" value="TraesCS5B03G1367700"/>
</dbReference>
<dbReference type="Proteomes" id="UP000019116">
    <property type="component" value="Chromosome 5B"/>
</dbReference>
<dbReference type="Pfam" id="PF04266">
    <property type="entry name" value="ASCH"/>
    <property type="match status" value="1"/>
</dbReference>
<dbReference type="SUPFAM" id="SSF88697">
    <property type="entry name" value="PUA domain-like"/>
    <property type="match status" value="1"/>
</dbReference>
<feature type="region of interest" description="Disordered" evidence="1">
    <location>
        <begin position="456"/>
        <end position="562"/>
    </location>
</feature>
<dbReference type="Gene3D" id="2.30.130.30">
    <property type="entry name" value="Hypothetical protein"/>
    <property type="match status" value="1"/>
</dbReference>
<dbReference type="AlphaFoldDB" id="A0A3B6LZ47"/>
<organism evidence="3">
    <name type="scientific">Triticum aestivum</name>
    <name type="common">Wheat</name>
    <dbReference type="NCBI Taxonomy" id="4565"/>
    <lineage>
        <taxon>Eukaryota</taxon>
        <taxon>Viridiplantae</taxon>
        <taxon>Streptophyta</taxon>
        <taxon>Embryophyta</taxon>
        <taxon>Tracheophyta</taxon>
        <taxon>Spermatophyta</taxon>
        <taxon>Magnoliopsida</taxon>
        <taxon>Liliopsida</taxon>
        <taxon>Poales</taxon>
        <taxon>Poaceae</taxon>
        <taxon>BOP clade</taxon>
        <taxon>Pooideae</taxon>
        <taxon>Triticodae</taxon>
        <taxon>Triticeae</taxon>
        <taxon>Triticinae</taxon>
        <taxon>Triticum</taxon>
    </lineage>
</organism>
<dbReference type="InterPro" id="IPR039128">
    <property type="entry name" value="TRIP4-like"/>
</dbReference>
<evidence type="ECO:0000259" key="2">
    <source>
        <dbReference type="Pfam" id="PF04266"/>
    </source>
</evidence>
<dbReference type="STRING" id="4565.A0A3B6LZ47"/>
<reference evidence="3" key="1">
    <citation type="submission" date="2018-08" db="EMBL/GenBank/DDBJ databases">
        <authorList>
            <person name="Rossello M."/>
        </authorList>
    </citation>
    <scope>NUCLEOTIDE SEQUENCE [LARGE SCALE GENOMIC DNA]</scope>
    <source>
        <strain evidence="3">cv. Chinese Spring</strain>
    </source>
</reference>
<dbReference type="CDD" id="cd06554">
    <property type="entry name" value="ASCH_ASC-1_like"/>
    <property type="match status" value="1"/>
</dbReference>
<dbReference type="Gramene" id="TraesROB_scaffold_051335_01G000500.1">
    <property type="protein sequence ID" value="TraesROB_scaffold_051335_01G000500.1"/>
    <property type="gene ID" value="TraesROB_scaffold_051335_01G000500"/>
</dbReference>
<evidence type="ECO:0000256" key="1">
    <source>
        <dbReference type="SAM" id="MobiDB-lite"/>
    </source>
</evidence>
<dbReference type="InterPro" id="IPR015947">
    <property type="entry name" value="PUA-like_sf"/>
</dbReference>
<dbReference type="Gramene" id="TraesWEE_scaffold_036122_01G000100.1">
    <property type="protein sequence ID" value="TraesWEE_scaffold_036122_01G000100.1"/>
    <property type="gene ID" value="TraesWEE_scaffold_036122_01G000100"/>
</dbReference>
<sequence>MPHVIHQDGSHLLIRETWSHTIFSPRRRRRSNPIPIRFDSGRRPPSTLLSGTQAAMRGGRSGGGGGGGLRNPCLTMHQPWASLLVHGIKRVEGRSWPSPVTGRLWIHAASKVPDPDTVAAMEAFYREIYAVDGVHHIDFPQHYPVSRLLGCVEVVGCVRSEELVCWEDVPQSVRLEGLTDFCWLCENPQKLVVPFEMRGYQGVYNLERRVYEGAARGLSHVQGPLPVKFPLPDPRNPLSLKPGSLNFDSSKSALVKTESVSAAIAGARAAATQYSRKGTSAATSSEIQTRGKSRENHADGSSGSGALPSFVQNSPSHPQNQDRSPVVQNGSPHLQNQDPSPVVQNSSSHSVNQNTFPVVQNSPSYAQTRNSQYMVQSSPSYSQTHNPQHMVQSSPSYAQTRNSQHMVQSSPSYSQTQNPPYMVQSSPYSQNTPSYLQNQSRSSNIQSTPFYFHDQYQSSNVHNSPSYFHYQNQSPTVQNSPSYSHDQNPPSNVQNYPSHLQNHNPSPVAHNSPSFLQHQNAEPRRSPRLQGGAPHRLVAAALRDLKQSSLRESGEQSSAPRS</sequence>
<reference evidence="3" key="2">
    <citation type="submission" date="2018-10" db="UniProtKB">
        <authorList>
            <consortium name="EnsemblPlants"/>
        </authorList>
    </citation>
    <scope>IDENTIFICATION</scope>
</reference>
<dbReference type="PANTHER" id="PTHR12963">
    <property type="entry name" value="THYROID RECEPTOR INTERACTING PROTEIN RELATED"/>
    <property type="match status" value="1"/>
</dbReference>
<feature type="compositionally biased region" description="Gly residues" evidence="1">
    <location>
        <begin position="59"/>
        <end position="68"/>
    </location>
</feature>